<dbReference type="PANTHER" id="PTHR17920:SF22">
    <property type="entry name" value="DUF726 DOMAIN PROTEIN (AFU_ORTHOLOGUE AFUA_2G12860)"/>
    <property type="match status" value="1"/>
</dbReference>
<feature type="region of interest" description="Disordered" evidence="6">
    <location>
        <begin position="1"/>
        <end position="20"/>
    </location>
</feature>
<reference evidence="8 9" key="1">
    <citation type="journal article" date="2018" name="IMA Fungus">
        <title>IMA Genome-F 9: Draft genome sequence of Annulohypoxylon stygium, Aspergillus mulundensis, Berkeleyomyces basicola (syn. Thielaviopsis basicola), Ceratocystis smalleyi, two Cercospora beticola strains, Coleophoma cylindrospora, Fusarium fracticaudum, Phialophora cf. hyalina, and Morchella septimelata.</title>
        <authorList>
            <person name="Wingfield B.D."/>
            <person name="Bills G.F."/>
            <person name="Dong Y."/>
            <person name="Huang W."/>
            <person name="Nel W.J."/>
            <person name="Swalarsk-Parry B.S."/>
            <person name="Vaghefi N."/>
            <person name="Wilken P.M."/>
            <person name="An Z."/>
            <person name="de Beer Z.W."/>
            <person name="De Vos L."/>
            <person name="Chen L."/>
            <person name="Duong T.A."/>
            <person name="Gao Y."/>
            <person name="Hammerbacher A."/>
            <person name="Kikkert J.R."/>
            <person name="Li Y."/>
            <person name="Li H."/>
            <person name="Li K."/>
            <person name="Li Q."/>
            <person name="Liu X."/>
            <person name="Ma X."/>
            <person name="Naidoo K."/>
            <person name="Pethybridge S.J."/>
            <person name="Sun J."/>
            <person name="Steenkamp E.T."/>
            <person name="van der Nest M.A."/>
            <person name="van Wyk S."/>
            <person name="Wingfield M.J."/>
            <person name="Xiong C."/>
            <person name="Yue Q."/>
            <person name="Zhang X."/>
        </authorList>
    </citation>
    <scope>NUCLEOTIDE SEQUENCE [LARGE SCALE GENOMIC DNA]</scope>
    <source>
        <strain evidence="8 9">BP5796</strain>
    </source>
</reference>
<dbReference type="InterPro" id="IPR029058">
    <property type="entry name" value="AB_hydrolase_fold"/>
</dbReference>
<evidence type="ECO:0000256" key="6">
    <source>
        <dbReference type="SAM" id="MobiDB-lite"/>
    </source>
</evidence>
<dbReference type="SUPFAM" id="SSF53474">
    <property type="entry name" value="alpha/beta-Hydrolases"/>
    <property type="match status" value="1"/>
</dbReference>
<organism evidence="8 9">
    <name type="scientific">Coleophoma crateriformis</name>
    <dbReference type="NCBI Taxonomy" id="565419"/>
    <lineage>
        <taxon>Eukaryota</taxon>
        <taxon>Fungi</taxon>
        <taxon>Dikarya</taxon>
        <taxon>Ascomycota</taxon>
        <taxon>Pezizomycotina</taxon>
        <taxon>Leotiomycetes</taxon>
        <taxon>Helotiales</taxon>
        <taxon>Dermateaceae</taxon>
        <taxon>Coleophoma</taxon>
    </lineage>
</organism>
<evidence type="ECO:0000313" key="8">
    <source>
        <dbReference type="EMBL" id="RDW75691.1"/>
    </source>
</evidence>
<comment type="subcellular location">
    <subcellularLocation>
        <location evidence="1">Membrane</location>
        <topology evidence="1">Multi-pass membrane protein</topology>
    </subcellularLocation>
</comment>
<evidence type="ECO:0000256" key="3">
    <source>
        <dbReference type="ARBA" id="ARBA00022692"/>
    </source>
</evidence>
<feature type="region of interest" description="Disordered" evidence="6">
    <location>
        <begin position="139"/>
        <end position="162"/>
    </location>
</feature>
<dbReference type="PANTHER" id="PTHR17920">
    <property type="entry name" value="TRANSMEMBRANE AND COILED-COIL DOMAIN-CONTAINING PROTEIN 4 TMCO4"/>
    <property type="match status" value="1"/>
</dbReference>
<sequence length="687" mass="75233">MTPWSGKGESAHAHEHEQDLSTLLTSDERVDLTLLIAAITEVMQKQISDTFDASITTGKVPSQALNITDKNPNVKDEKPHEETEDEANTRKMREKREKELSAPSMLDLKKDALEFFQIWQESVVSRVGTVVNKPKEVIEEQKEKASDNNSPDIAPPPDKKVIQSNTNTENADAALIDLYPPTSTSLCNLPREKREMLLNAMLLLVLGLEHYIAHSRILLLHIASSLHLPLHILTENEVKVAQTLLEAAKHMSGDEETKKRGEENQTARRWKVGLAGVAGAALIGVTGGLAAPLVAGAIGTVMGGLGLGATAAAGLLGTLAESGVIVGSLFGAYGGRMTGKMVDAYAKEVADFSFLPLRGSSNRIHGKKAPAEDRRLRVTIGISGWLTQREDIITPWRVLGHQSEVFALRWELEALMKLGSSLEAVVKSAAWSVAKKEIIARTIFASLLDALWPIALLKVSKVVDNPFSVAKSRADKAGLVLADALINKAQGERPVTLIAYSLGARVVYQCLMSLAERRAFGLVESVVLIGTPAPSDSTVWRAMRSVVSGRLINVYSENDYILAFLYRTSSIQYGVAGIQEIQDVKGVENVDVSEMVSGHLRYQYLVGSILEKIGFEDIDVEEVSKEEETLALLEEQEEKEQEKKVHEETDPDKEAAKMQKDVQHKTDATFLERATEKMQIGKKTVNV</sequence>
<dbReference type="Proteomes" id="UP000256328">
    <property type="component" value="Unassembled WGS sequence"/>
</dbReference>
<comment type="similarity">
    <text evidence="2">Belongs to the TMCO4 family.</text>
</comment>
<dbReference type="GO" id="GO:0016020">
    <property type="term" value="C:membrane"/>
    <property type="evidence" value="ECO:0007669"/>
    <property type="project" value="UniProtKB-SubCell"/>
</dbReference>
<keyword evidence="9" id="KW-1185">Reference proteome</keyword>
<evidence type="ECO:0000256" key="7">
    <source>
        <dbReference type="SAM" id="Phobius"/>
    </source>
</evidence>
<evidence type="ECO:0000313" key="9">
    <source>
        <dbReference type="Proteomes" id="UP000256328"/>
    </source>
</evidence>
<dbReference type="InterPro" id="IPR007941">
    <property type="entry name" value="DUF726"/>
</dbReference>
<dbReference type="OrthoDB" id="277931at2759"/>
<keyword evidence="4 7" id="KW-1133">Transmembrane helix</keyword>
<keyword evidence="3 7" id="KW-0812">Transmembrane</keyword>
<accession>A0A3D8RPF8</accession>
<keyword evidence="5 7" id="KW-0472">Membrane</keyword>
<gene>
    <name evidence="8" type="ORF">BP5796_06512</name>
</gene>
<name>A0A3D8RPF8_9HELO</name>
<dbReference type="AlphaFoldDB" id="A0A3D8RPF8"/>
<protein>
    <submittedName>
        <fullName evidence="8">DUF726-domain-containing protein</fullName>
    </submittedName>
</protein>
<feature type="compositionally biased region" description="Basic and acidic residues" evidence="6">
    <location>
        <begin position="72"/>
        <end position="99"/>
    </location>
</feature>
<feature type="compositionally biased region" description="Basic and acidic residues" evidence="6">
    <location>
        <begin position="9"/>
        <end position="19"/>
    </location>
</feature>
<feature type="region of interest" description="Disordered" evidence="6">
    <location>
        <begin position="63"/>
        <end position="99"/>
    </location>
</feature>
<feature type="transmembrane region" description="Helical" evidence="7">
    <location>
        <begin position="272"/>
        <end position="295"/>
    </location>
</feature>
<dbReference type="Pfam" id="PF05277">
    <property type="entry name" value="DUF726"/>
    <property type="match status" value="1"/>
</dbReference>
<feature type="transmembrane region" description="Helical" evidence="7">
    <location>
        <begin position="307"/>
        <end position="333"/>
    </location>
</feature>
<evidence type="ECO:0000256" key="1">
    <source>
        <dbReference type="ARBA" id="ARBA00004141"/>
    </source>
</evidence>
<feature type="compositionally biased region" description="Basic and acidic residues" evidence="6">
    <location>
        <begin position="640"/>
        <end position="665"/>
    </location>
</feature>
<evidence type="ECO:0000256" key="5">
    <source>
        <dbReference type="ARBA" id="ARBA00023136"/>
    </source>
</evidence>
<evidence type="ECO:0000256" key="2">
    <source>
        <dbReference type="ARBA" id="ARBA00009824"/>
    </source>
</evidence>
<comment type="caution">
    <text evidence="8">The sequence shown here is derived from an EMBL/GenBank/DDBJ whole genome shotgun (WGS) entry which is preliminary data.</text>
</comment>
<feature type="region of interest" description="Disordered" evidence="6">
    <location>
        <begin position="634"/>
        <end position="665"/>
    </location>
</feature>
<dbReference type="Gene3D" id="3.40.50.1820">
    <property type="entry name" value="alpha/beta hydrolase"/>
    <property type="match status" value="1"/>
</dbReference>
<proteinExistence type="inferred from homology"/>
<evidence type="ECO:0000256" key="4">
    <source>
        <dbReference type="ARBA" id="ARBA00022989"/>
    </source>
</evidence>
<dbReference type="EMBL" id="PDLN01000009">
    <property type="protein sequence ID" value="RDW75691.1"/>
    <property type="molecule type" value="Genomic_DNA"/>
</dbReference>